<gene>
    <name evidence="4 8" type="primary">rplF</name>
    <name evidence="8" type="ORF">SUTMEG_03040</name>
</gene>
<dbReference type="AlphaFoldDB" id="A0A2Z6I7N6"/>
<evidence type="ECO:0000313" key="9">
    <source>
        <dbReference type="Proteomes" id="UP000271003"/>
    </source>
</evidence>
<dbReference type="FunFam" id="3.90.930.12:FF:000001">
    <property type="entry name" value="50S ribosomal protein L6"/>
    <property type="match status" value="1"/>
</dbReference>
<dbReference type="Proteomes" id="UP000271003">
    <property type="component" value="Chromosome"/>
</dbReference>
<dbReference type="InterPro" id="IPR036789">
    <property type="entry name" value="Ribosomal_uL6-like_a/b-dom_sf"/>
</dbReference>
<dbReference type="SUPFAM" id="SSF56053">
    <property type="entry name" value="Ribosomal protein L6"/>
    <property type="match status" value="2"/>
</dbReference>
<feature type="domain" description="Large ribosomal subunit protein uL6 alpha-beta" evidence="7">
    <location>
        <begin position="13"/>
        <end position="80"/>
    </location>
</feature>
<dbReference type="InterPro" id="IPR020040">
    <property type="entry name" value="Ribosomal_uL6_a/b-dom"/>
</dbReference>
<dbReference type="GO" id="GO:0003735">
    <property type="term" value="F:structural constituent of ribosome"/>
    <property type="evidence" value="ECO:0007669"/>
    <property type="project" value="UniProtKB-UniRule"/>
</dbReference>
<keyword evidence="2 4" id="KW-0689">Ribosomal protein</keyword>
<keyword evidence="4 6" id="KW-0694">RNA-binding</keyword>
<organism evidence="8 9">
    <name type="scientific">Sutterella megalosphaeroides</name>
    <dbReference type="NCBI Taxonomy" id="2494234"/>
    <lineage>
        <taxon>Bacteria</taxon>
        <taxon>Pseudomonadati</taxon>
        <taxon>Pseudomonadota</taxon>
        <taxon>Betaproteobacteria</taxon>
        <taxon>Burkholderiales</taxon>
        <taxon>Sutterellaceae</taxon>
        <taxon>Sutterella</taxon>
    </lineage>
</organism>
<dbReference type="KEGG" id="sutt:SUTMEG_03040"/>
<dbReference type="HAMAP" id="MF_01365_B">
    <property type="entry name" value="Ribosomal_uL6_B"/>
    <property type="match status" value="1"/>
</dbReference>
<dbReference type="Gene3D" id="3.90.930.12">
    <property type="entry name" value="Ribosomal protein L6, alpha-beta domain"/>
    <property type="match status" value="2"/>
</dbReference>
<keyword evidence="9" id="KW-1185">Reference proteome</keyword>
<dbReference type="PIRSF" id="PIRSF002162">
    <property type="entry name" value="Ribosomal_L6"/>
    <property type="match status" value="1"/>
</dbReference>
<dbReference type="PANTHER" id="PTHR11655:SF14">
    <property type="entry name" value="LARGE RIBOSOMAL SUBUNIT PROTEIN UL6M"/>
    <property type="match status" value="1"/>
</dbReference>
<evidence type="ECO:0000256" key="1">
    <source>
        <dbReference type="ARBA" id="ARBA00009356"/>
    </source>
</evidence>
<evidence type="ECO:0000256" key="5">
    <source>
        <dbReference type="RuleBase" id="RU003869"/>
    </source>
</evidence>
<dbReference type="EMBL" id="AP018786">
    <property type="protein sequence ID" value="BBF22413.1"/>
    <property type="molecule type" value="Genomic_DNA"/>
</dbReference>
<dbReference type="InterPro" id="IPR002358">
    <property type="entry name" value="Ribosomal_uL6_CS"/>
</dbReference>
<protein>
    <recommendedName>
        <fullName evidence="4">Large ribosomal subunit protein uL6</fullName>
    </recommendedName>
</protein>
<dbReference type="Pfam" id="PF00347">
    <property type="entry name" value="Ribosomal_L6"/>
    <property type="match status" value="2"/>
</dbReference>
<proteinExistence type="inferred from homology"/>
<keyword evidence="3 4" id="KW-0687">Ribonucleoprotein</keyword>
<evidence type="ECO:0000313" key="8">
    <source>
        <dbReference type="EMBL" id="BBF22413.1"/>
    </source>
</evidence>
<comment type="similarity">
    <text evidence="1 4 5">Belongs to the universal ribosomal protein uL6 family.</text>
</comment>
<dbReference type="InterPro" id="IPR019906">
    <property type="entry name" value="Ribosomal_uL6_bac-type"/>
</dbReference>
<dbReference type="GO" id="GO:0019843">
    <property type="term" value="F:rRNA binding"/>
    <property type="evidence" value="ECO:0007669"/>
    <property type="project" value="UniProtKB-UniRule"/>
</dbReference>
<evidence type="ECO:0000259" key="7">
    <source>
        <dbReference type="Pfam" id="PF00347"/>
    </source>
</evidence>
<dbReference type="PROSITE" id="PS00525">
    <property type="entry name" value="RIBOSOMAL_L6_1"/>
    <property type="match status" value="1"/>
</dbReference>
<accession>A0A2Z6I7N6</accession>
<dbReference type="GO" id="GO:0002181">
    <property type="term" value="P:cytoplasmic translation"/>
    <property type="evidence" value="ECO:0007669"/>
    <property type="project" value="TreeGrafter"/>
</dbReference>
<comment type="function">
    <text evidence="4 6">This protein binds to the 23S rRNA, and is important in its secondary structure. It is located near the subunit interface in the base of the L7/L12 stalk, and near the tRNA binding site of the peptidyltransferase center.</text>
</comment>
<dbReference type="InterPro" id="IPR000702">
    <property type="entry name" value="Ribosomal_uL6-like"/>
</dbReference>
<dbReference type="PRINTS" id="PR00059">
    <property type="entry name" value="RIBOSOMALL6"/>
</dbReference>
<dbReference type="PANTHER" id="PTHR11655">
    <property type="entry name" value="60S/50S RIBOSOMAL PROTEIN L6/L9"/>
    <property type="match status" value="1"/>
</dbReference>
<evidence type="ECO:0000256" key="2">
    <source>
        <dbReference type="ARBA" id="ARBA00022980"/>
    </source>
</evidence>
<dbReference type="NCBIfam" id="TIGR03654">
    <property type="entry name" value="L6_bact"/>
    <property type="match status" value="1"/>
</dbReference>
<dbReference type="RefSeq" id="WP_120176100.1">
    <property type="nucleotide sequence ID" value="NZ_AP018786.1"/>
</dbReference>
<evidence type="ECO:0000256" key="6">
    <source>
        <dbReference type="RuleBase" id="RU003870"/>
    </source>
</evidence>
<evidence type="ECO:0000256" key="3">
    <source>
        <dbReference type="ARBA" id="ARBA00023274"/>
    </source>
</evidence>
<sequence length="177" mass="19179">MSRIAKIPVSIAKGVTYTLTEENISVKGPVGEVSMHILPKVAIKEEDGHLHFSQLDESREANANVGTMRALVADMVKGCSVGFEKKLQLVGVGYRAQAQGDKLNLSLGFSHPVVHQMPAGVKVETPSQTEIVIKGADKQKVGQTAAEVRAYRAPEPYKGKGVRYADEVVIIKETKKK</sequence>
<feature type="domain" description="Large ribosomal subunit protein uL6 alpha-beta" evidence="7">
    <location>
        <begin position="90"/>
        <end position="164"/>
    </location>
</feature>
<comment type="subunit">
    <text evidence="4">Part of the 50S ribosomal subunit.</text>
</comment>
<dbReference type="OrthoDB" id="9805007at2"/>
<name>A0A2Z6I7N6_9BURK</name>
<dbReference type="GO" id="GO:0022625">
    <property type="term" value="C:cytosolic large ribosomal subunit"/>
    <property type="evidence" value="ECO:0007669"/>
    <property type="project" value="UniProtKB-UniRule"/>
</dbReference>
<evidence type="ECO:0000256" key="4">
    <source>
        <dbReference type="HAMAP-Rule" id="MF_01365"/>
    </source>
</evidence>
<keyword evidence="4 6" id="KW-0699">rRNA-binding</keyword>
<reference evidence="8 9" key="1">
    <citation type="journal article" date="2018" name="Int. J. Syst. Evol. Microbiol.">
        <title>Mesosutterella multiformis gen. nov., sp. nov., a member of the family Sutterellaceae and Sutterella megalosphaeroides sp. nov., isolated from human faeces.</title>
        <authorList>
            <person name="Sakamoto M."/>
            <person name="Ikeyama N."/>
            <person name="Kunihiro T."/>
            <person name="Iino T."/>
            <person name="Yuki M."/>
            <person name="Ohkuma M."/>
        </authorList>
    </citation>
    <scope>NUCLEOTIDE SEQUENCE [LARGE SCALE GENOMIC DNA]</scope>
    <source>
        <strain evidence="8 9">6FBBBH3</strain>
    </source>
</reference>